<protein>
    <recommendedName>
        <fullName evidence="4">C2 domain-containing protein</fullName>
    </recommendedName>
</protein>
<organism evidence="1">
    <name type="scientific">Cladocopium goreaui</name>
    <dbReference type="NCBI Taxonomy" id="2562237"/>
    <lineage>
        <taxon>Eukaryota</taxon>
        <taxon>Sar</taxon>
        <taxon>Alveolata</taxon>
        <taxon>Dinophyceae</taxon>
        <taxon>Suessiales</taxon>
        <taxon>Symbiodiniaceae</taxon>
        <taxon>Cladocopium</taxon>
    </lineage>
</organism>
<reference evidence="1" key="1">
    <citation type="submission" date="2022-10" db="EMBL/GenBank/DDBJ databases">
        <authorList>
            <person name="Chen Y."/>
            <person name="Dougan E. K."/>
            <person name="Chan C."/>
            <person name="Rhodes N."/>
            <person name="Thang M."/>
        </authorList>
    </citation>
    <scope>NUCLEOTIDE SEQUENCE</scope>
</reference>
<evidence type="ECO:0000313" key="1">
    <source>
        <dbReference type="EMBL" id="CAI4009911.1"/>
    </source>
</evidence>
<evidence type="ECO:0000313" key="2">
    <source>
        <dbReference type="EMBL" id="CAL4797223.1"/>
    </source>
</evidence>
<evidence type="ECO:0008006" key="4">
    <source>
        <dbReference type="Google" id="ProtNLM"/>
    </source>
</evidence>
<comment type="caution">
    <text evidence="1">The sequence shown here is derived from an EMBL/GenBank/DDBJ whole genome shotgun (WGS) entry which is preliminary data.</text>
</comment>
<dbReference type="AlphaFoldDB" id="A0A9P1GDD8"/>
<keyword evidence="3" id="KW-1185">Reference proteome</keyword>
<sequence>MLCCKKVPESEEDHEVVPAGPINVRVLFEMPWDARNWPGDCALALLVKNETQGKTFKTECVKSERWGYHDRAYMNDYEPNDELSVYIYLQEKGGIEEGYAEKIDIPIEQFQEALTPELMGANAKKRDVMVVCTVKIRWSAEWMKEISTFAQLIDKGAKLDVPARPC</sequence>
<dbReference type="EMBL" id="CAMXCT010004669">
    <property type="protein sequence ID" value="CAI4009911.1"/>
    <property type="molecule type" value="Genomic_DNA"/>
</dbReference>
<gene>
    <name evidence="1" type="ORF">C1SCF055_LOCUS35236</name>
</gene>
<reference evidence="2 3" key="2">
    <citation type="submission" date="2024-05" db="EMBL/GenBank/DDBJ databases">
        <authorList>
            <person name="Chen Y."/>
            <person name="Shah S."/>
            <person name="Dougan E. K."/>
            <person name="Thang M."/>
            <person name="Chan C."/>
        </authorList>
    </citation>
    <scope>NUCLEOTIDE SEQUENCE [LARGE SCALE GENOMIC DNA]</scope>
</reference>
<name>A0A9P1GDD8_9DINO</name>
<dbReference type="EMBL" id="CAMXCT030004669">
    <property type="protein sequence ID" value="CAL4797223.1"/>
    <property type="molecule type" value="Genomic_DNA"/>
</dbReference>
<evidence type="ECO:0000313" key="3">
    <source>
        <dbReference type="Proteomes" id="UP001152797"/>
    </source>
</evidence>
<dbReference type="EMBL" id="CAMXCT020004669">
    <property type="protein sequence ID" value="CAL1163286.1"/>
    <property type="molecule type" value="Genomic_DNA"/>
</dbReference>
<proteinExistence type="predicted"/>
<dbReference type="Proteomes" id="UP001152797">
    <property type="component" value="Unassembled WGS sequence"/>
</dbReference>
<accession>A0A9P1GDD8</accession>
<dbReference type="OrthoDB" id="408240at2759"/>